<keyword evidence="3" id="KW-0378">Hydrolase</keyword>
<protein>
    <submittedName>
        <fullName evidence="6">MBL fold metallo-hydrolase</fullName>
    </submittedName>
</protein>
<evidence type="ECO:0000313" key="6">
    <source>
        <dbReference type="EMBL" id="MDJ1649807.1"/>
    </source>
</evidence>
<keyword evidence="4" id="KW-0862">Zinc</keyword>
<dbReference type="RefSeq" id="WP_283831149.1">
    <property type="nucleotide sequence ID" value="NZ_JASJEU010000006.1"/>
</dbReference>
<evidence type="ECO:0000256" key="3">
    <source>
        <dbReference type="ARBA" id="ARBA00022801"/>
    </source>
</evidence>
<organism evidence="6 7">
    <name type="scientific">Gordonibacter faecis</name>
    <dbReference type="NCBI Taxonomy" id="3047475"/>
    <lineage>
        <taxon>Bacteria</taxon>
        <taxon>Bacillati</taxon>
        <taxon>Actinomycetota</taxon>
        <taxon>Coriobacteriia</taxon>
        <taxon>Eggerthellales</taxon>
        <taxon>Eggerthellaceae</taxon>
        <taxon>Gordonibacter</taxon>
    </lineage>
</organism>
<dbReference type="SMART" id="SM00849">
    <property type="entry name" value="Lactamase_B"/>
    <property type="match status" value="1"/>
</dbReference>
<dbReference type="InterPro" id="IPR036866">
    <property type="entry name" value="RibonucZ/Hydroxyglut_hydro"/>
</dbReference>
<dbReference type="CDD" id="cd06262">
    <property type="entry name" value="metallo-hydrolase-like_MBL-fold"/>
    <property type="match status" value="1"/>
</dbReference>
<dbReference type="Proteomes" id="UP001232750">
    <property type="component" value="Unassembled WGS sequence"/>
</dbReference>
<keyword evidence="2" id="KW-0479">Metal-binding</keyword>
<sequence length="219" mass="23149">MSHTIPGTCVSVEYLVLGMLENNVYIISDGSSVFVVDPSCEPDRIMKALNGRVPEAIVLTHRHFDHVGAAEALRERTGAPVVASVVDAPMICGDEPTPLSDRPFTPCPVDRVLKDGETFQVGSMPWKVIATPGHTPGGMCLYLDARDGSNPKGAPVLVSGDTLFAGSIGRTDFAGGSLKQMRASLKRLATLPNNTKVLPGHGPTTTIGAERGPVFARFA</sequence>
<evidence type="ECO:0000256" key="2">
    <source>
        <dbReference type="ARBA" id="ARBA00022723"/>
    </source>
</evidence>
<feature type="domain" description="Metallo-beta-lactamase" evidence="5">
    <location>
        <begin position="21"/>
        <end position="201"/>
    </location>
</feature>
<dbReference type="Gene3D" id="3.60.15.10">
    <property type="entry name" value="Ribonuclease Z/Hydroxyacylglutathione hydrolase-like"/>
    <property type="match status" value="1"/>
</dbReference>
<accession>A0ABT7DK88</accession>
<evidence type="ECO:0000256" key="4">
    <source>
        <dbReference type="ARBA" id="ARBA00022833"/>
    </source>
</evidence>
<dbReference type="PANTHER" id="PTHR46233:SF3">
    <property type="entry name" value="HYDROXYACYLGLUTATHIONE HYDROLASE GLOC"/>
    <property type="match status" value="1"/>
</dbReference>
<dbReference type="InterPro" id="IPR001279">
    <property type="entry name" value="Metallo-B-lactamas"/>
</dbReference>
<gene>
    <name evidence="6" type="ORF">QNJ86_03245</name>
</gene>
<proteinExistence type="predicted"/>
<dbReference type="InterPro" id="IPR051453">
    <property type="entry name" value="MBL_Glyoxalase_II"/>
</dbReference>
<keyword evidence="7" id="KW-1185">Reference proteome</keyword>
<reference evidence="6 7" key="1">
    <citation type="submission" date="2023-05" db="EMBL/GenBank/DDBJ databases">
        <title>Gordonibacter KGMB12511T sp. nov., isolated from faeces of healthy Korean.</title>
        <authorList>
            <person name="Kim H.S."/>
            <person name="Kim J.-S."/>
            <person name="Suh M.K."/>
            <person name="Eom M.K."/>
            <person name="Do H.E."/>
            <person name="Lee J.-S."/>
        </authorList>
    </citation>
    <scope>NUCLEOTIDE SEQUENCE [LARGE SCALE GENOMIC DNA]</scope>
    <source>
        <strain evidence="6 7">KGMB12511</strain>
    </source>
</reference>
<dbReference type="PANTHER" id="PTHR46233">
    <property type="entry name" value="HYDROXYACYLGLUTATHIONE HYDROLASE GLOC"/>
    <property type="match status" value="1"/>
</dbReference>
<comment type="caution">
    <text evidence="6">The sequence shown here is derived from an EMBL/GenBank/DDBJ whole genome shotgun (WGS) entry which is preliminary data.</text>
</comment>
<comment type="cofactor">
    <cofactor evidence="1">
        <name>Zn(2+)</name>
        <dbReference type="ChEBI" id="CHEBI:29105"/>
    </cofactor>
</comment>
<evidence type="ECO:0000259" key="5">
    <source>
        <dbReference type="SMART" id="SM00849"/>
    </source>
</evidence>
<evidence type="ECO:0000313" key="7">
    <source>
        <dbReference type="Proteomes" id="UP001232750"/>
    </source>
</evidence>
<dbReference type="EMBL" id="JASJEU010000006">
    <property type="protein sequence ID" value="MDJ1649807.1"/>
    <property type="molecule type" value="Genomic_DNA"/>
</dbReference>
<dbReference type="SUPFAM" id="SSF56281">
    <property type="entry name" value="Metallo-hydrolase/oxidoreductase"/>
    <property type="match status" value="1"/>
</dbReference>
<name>A0ABT7DK88_9ACTN</name>
<dbReference type="Pfam" id="PF00753">
    <property type="entry name" value="Lactamase_B"/>
    <property type="match status" value="1"/>
</dbReference>
<evidence type="ECO:0000256" key="1">
    <source>
        <dbReference type="ARBA" id="ARBA00001947"/>
    </source>
</evidence>